<dbReference type="RefSeq" id="WP_315949736.1">
    <property type="nucleotide sequence ID" value="NZ_JAWCUD010000001.1"/>
</dbReference>
<gene>
    <name evidence="3" type="ORF">RQP52_04640</name>
</gene>
<evidence type="ECO:0000259" key="2">
    <source>
        <dbReference type="Pfam" id="PF12695"/>
    </source>
</evidence>
<dbReference type="EMBL" id="JAWCUD010000001">
    <property type="protein sequence ID" value="MDU0200364.1"/>
    <property type="molecule type" value="Genomic_DNA"/>
</dbReference>
<evidence type="ECO:0000256" key="1">
    <source>
        <dbReference type="SAM" id="Phobius"/>
    </source>
</evidence>
<keyword evidence="1" id="KW-1133">Transmembrane helix</keyword>
<comment type="caution">
    <text evidence="3">The sequence shown here is derived from an EMBL/GenBank/DDBJ whole genome shotgun (WGS) entry which is preliminary data.</text>
</comment>
<sequence length="252" mass="27623">MKAFKRHWWKVGLAFIILLMGLIYLYLRPYQPSLDALSAMQSTDEITVSDEEQVIRFEPKTPVQPSIIYYPGGLVKPESYATYAKAFAQAGHRVYIVKMPLNLAIFGGDRAQPIIAAKAADETFLLGGHSLGGVMAARYAAAHASELEGVFFFASYPDPKGSLVSSNLPVFSIVGSNDGAINMAALTKAKSDLPNTAEYHTIRGGNHSQFGSYGFQKGDHPAEISAEQQLDETVKLLLDWERSVVHPTKRSQ</sequence>
<evidence type="ECO:0000313" key="4">
    <source>
        <dbReference type="Proteomes" id="UP001260980"/>
    </source>
</evidence>
<evidence type="ECO:0000313" key="3">
    <source>
        <dbReference type="EMBL" id="MDU0200364.1"/>
    </source>
</evidence>
<accession>A0ABU3R8G5</accession>
<keyword evidence="1" id="KW-0472">Membrane</keyword>
<dbReference type="SUPFAM" id="SSF53474">
    <property type="entry name" value="alpha/beta-Hydrolases"/>
    <property type="match status" value="1"/>
</dbReference>
<dbReference type="Proteomes" id="UP001260980">
    <property type="component" value="Unassembled WGS sequence"/>
</dbReference>
<dbReference type="InterPro" id="IPR029058">
    <property type="entry name" value="AB_hydrolase_fold"/>
</dbReference>
<organism evidence="3 4">
    <name type="scientific">Paenibacillus violae</name>
    <dbReference type="NCBI Taxonomy" id="3077234"/>
    <lineage>
        <taxon>Bacteria</taxon>
        <taxon>Bacillati</taxon>
        <taxon>Bacillota</taxon>
        <taxon>Bacilli</taxon>
        <taxon>Bacillales</taxon>
        <taxon>Paenibacillaceae</taxon>
        <taxon>Paenibacillus</taxon>
    </lineage>
</organism>
<proteinExistence type="predicted"/>
<name>A0ABU3R8G5_9BACL</name>
<keyword evidence="1" id="KW-0812">Transmembrane</keyword>
<reference evidence="3 4" key="1">
    <citation type="submission" date="2023-10" db="EMBL/GenBank/DDBJ databases">
        <title>Paenibacillus strain PFR10 Genome sequencing and assembly.</title>
        <authorList>
            <person name="Kim I."/>
        </authorList>
    </citation>
    <scope>NUCLEOTIDE SEQUENCE [LARGE SCALE GENOMIC DNA]</scope>
    <source>
        <strain evidence="3 4">PFR10</strain>
    </source>
</reference>
<dbReference type="InterPro" id="IPR029059">
    <property type="entry name" value="AB_hydrolase_5"/>
</dbReference>
<keyword evidence="4" id="KW-1185">Reference proteome</keyword>
<feature type="domain" description="Alpha/beta hydrolase fold-5" evidence="2">
    <location>
        <begin position="66"/>
        <end position="230"/>
    </location>
</feature>
<dbReference type="Gene3D" id="3.40.50.1820">
    <property type="entry name" value="alpha/beta hydrolase"/>
    <property type="match status" value="1"/>
</dbReference>
<feature type="transmembrane region" description="Helical" evidence="1">
    <location>
        <begin position="7"/>
        <end position="27"/>
    </location>
</feature>
<protein>
    <submittedName>
        <fullName evidence="3">Alpha/beta hydrolase</fullName>
    </submittedName>
</protein>
<dbReference type="Pfam" id="PF12695">
    <property type="entry name" value="Abhydrolase_5"/>
    <property type="match status" value="1"/>
</dbReference>
<keyword evidence="3" id="KW-0378">Hydrolase</keyword>
<dbReference type="GO" id="GO:0016787">
    <property type="term" value="F:hydrolase activity"/>
    <property type="evidence" value="ECO:0007669"/>
    <property type="project" value="UniProtKB-KW"/>
</dbReference>